<dbReference type="Gene3D" id="3.40.50.300">
    <property type="entry name" value="P-loop containing nucleotide triphosphate hydrolases"/>
    <property type="match status" value="1"/>
</dbReference>
<dbReference type="CDD" id="cd00009">
    <property type="entry name" value="AAA"/>
    <property type="match status" value="1"/>
</dbReference>
<dbReference type="InterPro" id="IPR058031">
    <property type="entry name" value="AAA_lid_NorR"/>
</dbReference>
<gene>
    <name evidence="7" type="primary">zraR_2</name>
    <name evidence="7" type="ORF">SIID45300_00949</name>
</gene>
<dbReference type="InterPro" id="IPR003593">
    <property type="entry name" value="AAA+_ATPase"/>
</dbReference>
<dbReference type="SUPFAM" id="SSF46689">
    <property type="entry name" value="Homeodomain-like"/>
    <property type="match status" value="1"/>
</dbReference>
<reference evidence="7 8" key="1">
    <citation type="submission" date="2024-05" db="EMBL/GenBank/DDBJ databases">
        <authorList>
            <consortium name="Candidatus Magnetaquicoccaceae bacterium FCR-1 genome sequencing consortium"/>
            <person name="Shimoshige H."/>
            <person name="Shimamura S."/>
            <person name="Taoka A."/>
            <person name="Kobayashi H."/>
            <person name="Maekawa T."/>
        </authorList>
    </citation>
    <scope>NUCLEOTIDE SEQUENCE [LARGE SCALE GENOMIC DNA]</scope>
    <source>
        <strain evidence="7 8">FCR-1</strain>
    </source>
</reference>
<dbReference type="Proteomes" id="UP001628193">
    <property type="component" value="Unassembled WGS sequence"/>
</dbReference>
<keyword evidence="1" id="KW-0547">Nucleotide-binding</keyword>
<evidence type="ECO:0000256" key="4">
    <source>
        <dbReference type="ARBA" id="ARBA00023125"/>
    </source>
</evidence>
<sequence>MTPSPRIDQYGNAPAFVAVLRAARLVAITHATVLIHGESGVGKELLARSLHDSSPRSKGPFVPVNCAALSESLVESELFGHTKGAFTGALTDRVGRIAAAHGGTLFLDEIGDMPLSIQAKMLRFLENGECQPLGSEQPKQVDVRVVAATNRDLAAFVSAGRFRQDLYYRLQVVPLSLPPLRERGQDIELLASAFLDSFAKKQGVMAPSFTRSALEWLRAYPWPGNIRELRNLCERAVIFQAGQRLDESFVQAQLHPHATRPNLGAVGQAEGGTTSGEVALPHGGISLDTLERDMIRAALLKTNGNRTHAARLLDVSRDTLLYRMKKHALR</sequence>
<dbReference type="InterPro" id="IPR002197">
    <property type="entry name" value="HTH_Fis"/>
</dbReference>
<organism evidence="7 8">
    <name type="scientific">Candidatus Magnetaquiglobus chichijimensis</name>
    <dbReference type="NCBI Taxonomy" id="3141448"/>
    <lineage>
        <taxon>Bacteria</taxon>
        <taxon>Pseudomonadati</taxon>
        <taxon>Pseudomonadota</taxon>
        <taxon>Magnetococcia</taxon>
        <taxon>Magnetococcales</taxon>
        <taxon>Candidatus Magnetaquicoccaceae</taxon>
        <taxon>Candidatus Magnetaquiglobus</taxon>
    </lineage>
</organism>
<dbReference type="PANTHER" id="PTHR32071:SF57">
    <property type="entry name" value="C4-DICARBOXYLATE TRANSPORT TRANSCRIPTIONAL REGULATORY PROTEIN DCTD"/>
    <property type="match status" value="1"/>
</dbReference>
<evidence type="ECO:0000313" key="7">
    <source>
        <dbReference type="EMBL" id="GAB0056641.1"/>
    </source>
</evidence>
<comment type="caution">
    <text evidence="7">The sequence shown here is derived from an EMBL/GenBank/DDBJ whole genome shotgun (WGS) entry which is preliminary data.</text>
</comment>
<dbReference type="SMART" id="SM00382">
    <property type="entry name" value="AAA"/>
    <property type="match status" value="1"/>
</dbReference>
<dbReference type="InterPro" id="IPR025943">
    <property type="entry name" value="Sigma_54_int_dom_ATP-bd_2"/>
</dbReference>
<dbReference type="PROSITE" id="PS50045">
    <property type="entry name" value="SIGMA54_INTERACT_4"/>
    <property type="match status" value="1"/>
</dbReference>
<evidence type="ECO:0000256" key="3">
    <source>
        <dbReference type="ARBA" id="ARBA00023015"/>
    </source>
</evidence>
<reference evidence="7 8" key="2">
    <citation type="submission" date="2024-09" db="EMBL/GenBank/DDBJ databases">
        <title>Draft genome sequence of Candidatus Magnetaquicoccaceae bacterium FCR-1.</title>
        <authorList>
            <person name="Shimoshige H."/>
            <person name="Shimamura S."/>
            <person name="Taoka A."/>
            <person name="Kobayashi H."/>
            <person name="Maekawa T."/>
        </authorList>
    </citation>
    <scope>NUCLEOTIDE SEQUENCE [LARGE SCALE GENOMIC DNA]</scope>
    <source>
        <strain evidence="7 8">FCR-1</strain>
    </source>
</reference>
<dbReference type="RefSeq" id="WP_420904363.1">
    <property type="nucleotide sequence ID" value="NZ_BAAFGK010000004.1"/>
</dbReference>
<dbReference type="PRINTS" id="PR01590">
    <property type="entry name" value="HTHFIS"/>
</dbReference>
<dbReference type="InterPro" id="IPR025662">
    <property type="entry name" value="Sigma_54_int_dom_ATP-bd_1"/>
</dbReference>
<dbReference type="Pfam" id="PF00158">
    <property type="entry name" value="Sigma54_activat"/>
    <property type="match status" value="1"/>
</dbReference>
<dbReference type="PROSITE" id="PS00688">
    <property type="entry name" value="SIGMA54_INTERACT_3"/>
    <property type="match status" value="1"/>
</dbReference>
<dbReference type="InterPro" id="IPR009057">
    <property type="entry name" value="Homeodomain-like_sf"/>
</dbReference>
<dbReference type="EMBL" id="BAAFGK010000004">
    <property type="protein sequence ID" value="GAB0056641.1"/>
    <property type="molecule type" value="Genomic_DNA"/>
</dbReference>
<dbReference type="InterPro" id="IPR025944">
    <property type="entry name" value="Sigma_54_int_dom_CS"/>
</dbReference>
<evidence type="ECO:0000256" key="1">
    <source>
        <dbReference type="ARBA" id="ARBA00022741"/>
    </source>
</evidence>
<dbReference type="PROSITE" id="PS00675">
    <property type="entry name" value="SIGMA54_INTERACT_1"/>
    <property type="match status" value="1"/>
</dbReference>
<keyword evidence="3" id="KW-0805">Transcription regulation</keyword>
<keyword evidence="8" id="KW-1185">Reference proteome</keyword>
<dbReference type="Pfam" id="PF25601">
    <property type="entry name" value="AAA_lid_14"/>
    <property type="match status" value="1"/>
</dbReference>
<accession>A0ABQ0C6X7</accession>
<dbReference type="Pfam" id="PF02954">
    <property type="entry name" value="HTH_8"/>
    <property type="match status" value="1"/>
</dbReference>
<keyword evidence="5" id="KW-0804">Transcription</keyword>
<protein>
    <submittedName>
        <fullName evidence="7">Transcriptional regulatory protein ZraR</fullName>
    </submittedName>
</protein>
<dbReference type="InterPro" id="IPR027417">
    <property type="entry name" value="P-loop_NTPase"/>
</dbReference>
<evidence type="ECO:0000256" key="5">
    <source>
        <dbReference type="ARBA" id="ARBA00023163"/>
    </source>
</evidence>
<dbReference type="PANTHER" id="PTHR32071">
    <property type="entry name" value="TRANSCRIPTIONAL REGULATORY PROTEIN"/>
    <property type="match status" value="1"/>
</dbReference>
<keyword evidence="4" id="KW-0238">DNA-binding</keyword>
<evidence type="ECO:0000313" key="8">
    <source>
        <dbReference type="Proteomes" id="UP001628193"/>
    </source>
</evidence>
<dbReference type="Gene3D" id="1.10.8.60">
    <property type="match status" value="1"/>
</dbReference>
<feature type="domain" description="Sigma-54 factor interaction" evidence="6">
    <location>
        <begin position="9"/>
        <end position="238"/>
    </location>
</feature>
<proteinExistence type="predicted"/>
<dbReference type="InterPro" id="IPR002078">
    <property type="entry name" value="Sigma_54_int"/>
</dbReference>
<dbReference type="Gene3D" id="1.10.10.60">
    <property type="entry name" value="Homeodomain-like"/>
    <property type="match status" value="1"/>
</dbReference>
<dbReference type="SUPFAM" id="SSF52540">
    <property type="entry name" value="P-loop containing nucleoside triphosphate hydrolases"/>
    <property type="match status" value="1"/>
</dbReference>
<evidence type="ECO:0000259" key="6">
    <source>
        <dbReference type="PROSITE" id="PS50045"/>
    </source>
</evidence>
<name>A0ABQ0C6X7_9PROT</name>
<evidence type="ECO:0000256" key="2">
    <source>
        <dbReference type="ARBA" id="ARBA00022840"/>
    </source>
</evidence>
<keyword evidence="2" id="KW-0067">ATP-binding</keyword>
<dbReference type="PROSITE" id="PS00676">
    <property type="entry name" value="SIGMA54_INTERACT_2"/>
    <property type="match status" value="1"/>
</dbReference>